<dbReference type="EMBL" id="JH600068">
    <property type="protein sequence ID" value="EIG53119.1"/>
    <property type="molecule type" value="Genomic_DNA"/>
</dbReference>
<sequence>MHGYPSTIATRQDVVNLLAEERYAARALAYLQILLDERYGWVLQGQIPLDAPAPTVAGHKIEDVADEAGTVTQRYLYQWMVSPHTALDRLGVTAAEAVAWGCVDQVVEAPGDREGRSGVQT</sequence>
<evidence type="ECO:0000313" key="1">
    <source>
        <dbReference type="EMBL" id="EIG53119.1"/>
    </source>
</evidence>
<gene>
    <name evidence="1" type="ORF">DesU5LDRAFT_1430</name>
</gene>
<dbReference type="STRING" id="596152.DesU5LDRAFT_1430"/>
<dbReference type="HOGENOM" id="CLU_2034331_0_0_7"/>
<organism evidence="1">
    <name type="scientific">Desulfovibrio sp. U5L</name>
    <dbReference type="NCBI Taxonomy" id="596152"/>
    <lineage>
        <taxon>Bacteria</taxon>
        <taxon>Pseudomonadati</taxon>
        <taxon>Thermodesulfobacteriota</taxon>
        <taxon>Desulfovibrionia</taxon>
        <taxon>Desulfovibrionales</taxon>
        <taxon>Desulfovibrionaceae</taxon>
        <taxon>Desulfovibrio</taxon>
    </lineage>
</organism>
<dbReference type="AlphaFoldDB" id="I2Q013"/>
<protein>
    <submittedName>
        <fullName evidence="1">Uncharacterized protein</fullName>
    </submittedName>
</protein>
<reference evidence="1" key="1">
    <citation type="submission" date="2011-11" db="EMBL/GenBank/DDBJ databases">
        <title>Improved High-Quality Draft sequence of Desulfovibrio sp. U5L.</title>
        <authorList>
            <consortium name="US DOE Joint Genome Institute"/>
            <person name="Lucas S."/>
            <person name="Han J."/>
            <person name="Lapidus A."/>
            <person name="Cheng J.-F."/>
            <person name="Goodwin L."/>
            <person name="Pitluck S."/>
            <person name="Peters L."/>
            <person name="Ovchinnikova G."/>
            <person name="Held B."/>
            <person name="Detter J.C."/>
            <person name="Han C."/>
            <person name="Tapia R."/>
            <person name="Land M."/>
            <person name="Hauser L."/>
            <person name="Kyrpides N."/>
            <person name="Ivanova N."/>
            <person name="Pagani I."/>
            <person name="Gabster J."/>
            <person name="Walker C."/>
            <person name="Stolyar S."/>
            <person name="Stahl D."/>
            <person name="Arkin A."/>
            <person name="Dehal P."/>
            <person name="Hazen T."/>
            <person name="Woyke T."/>
        </authorList>
    </citation>
    <scope>NUCLEOTIDE SEQUENCE [LARGE SCALE GENOMIC DNA]</scope>
    <source>
        <strain evidence="1">U5L</strain>
    </source>
</reference>
<proteinExistence type="predicted"/>
<name>I2Q013_9BACT</name>
<accession>I2Q013</accession>